<dbReference type="PANTHER" id="PTHR24148">
    <property type="entry name" value="ANKYRIN REPEAT DOMAIN-CONTAINING PROTEIN 39 HOMOLOG-RELATED"/>
    <property type="match status" value="1"/>
</dbReference>
<dbReference type="Pfam" id="PF06985">
    <property type="entry name" value="HET"/>
    <property type="match status" value="1"/>
</dbReference>
<accession>A0A6G1J5V5</accession>
<evidence type="ECO:0000259" key="1">
    <source>
        <dbReference type="Pfam" id="PF06985"/>
    </source>
</evidence>
<dbReference type="EMBL" id="MU005578">
    <property type="protein sequence ID" value="KAF2685591.1"/>
    <property type="molecule type" value="Genomic_DNA"/>
</dbReference>
<gene>
    <name evidence="2" type="ORF">K458DRAFT_364474</name>
</gene>
<organism evidence="2 3">
    <name type="scientific">Lentithecium fluviatile CBS 122367</name>
    <dbReference type="NCBI Taxonomy" id="1168545"/>
    <lineage>
        <taxon>Eukaryota</taxon>
        <taxon>Fungi</taxon>
        <taxon>Dikarya</taxon>
        <taxon>Ascomycota</taxon>
        <taxon>Pezizomycotina</taxon>
        <taxon>Dothideomycetes</taxon>
        <taxon>Pleosporomycetidae</taxon>
        <taxon>Pleosporales</taxon>
        <taxon>Massarineae</taxon>
        <taxon>Lentitheciaceae</taxon>
        <taxon>Lentithecium</taxon>
    </lineage>
</organism>
<sequence length="712" mass="80104">MSDYGDDFSTTFGFLGPAIQTAEDSNSTASATSNVSTLDGNYHYNPLTNSHSTRLITLLPSPFINDVVEVELHEVDLKTRPEYEALSYTWGDARETVAIKCEGRDLWVTRNCEGALRHLRKGGENRRLWVDAICIDQSSIDERSVQVRNMGEIYTIAECVLVWLGPADGPEIEIFKFLSLFESLMSLDKQAQDVYGTQLYHHMRGSLPPPSHSTPVSPFTLITESKNDMFETLDLNPWFWRTWTLQEIALARSATVICGYATISWDILVFAVSLLQRGEKNAGVYGRASTFHSTLSHQIMVRKLLLEPKVLGYTISAQDLLAGHRMREGANLNRLNMQRPVTTMLTMALKRQATEAKDRVFGLYAILQRLDVPVHALPLPDYTREVAQIYREATRLAIEEDNSLWILNYVNSIEEPIHWSSWVPTWIENFAPGPLTANVFKAARISQPRYTFSPDGLSLTVRAKIVDSIMLTTQRSTWFGRHADWSSERDLIAVEEAINMIQISREWMLLFTEAKALATVIGANRYGDDFSHTEAFIRALLQDFTVVDDNLKNTHDIIHGFFAWQRYLSALNPNSTLPIHQLRASLPPLPTDLSMLSEPHRRCISTDEWTVHRGIQEDREAALFHNQVRLGMRAKTFFVSDGGRYGTATAAAKKGDRIVLVQGLGVPLTLRANEEGEGDRTLKVVGPAFVAGLMEGEGWGEEGREVVDLTLA</sequence>
<dbReference type="OrthoDB" id="4850726at2759"/>
<proteinExistence type="predicted"/>
<dbReference type="AlphaFoldDB" id="A0A6G1J5V5"/>
<name>A0A6G1J5V5_9PLEO</name>
<keyword evidence="3" id="KW-1185">Reference proteome</keyword>
<reference evidence="2" key="1">
    <citation type="journal article" date="2020" name="Stud. Mycol.">
        <title>101 Dothideomycetes genomes: a test case for predicting lifestyles and emergence of pathogens.</title>
        <authorList>
            <person name="Haridas S."/>
            <person name="Albert R."/>
            <person name="Binder M."/>
            <person name="Bloem J."/>
            <person name="Labutti K."/>
            <person name="Salamov A."/>
            <person name="Andreopoulos B."/>
            <person name="Baker S."/>
            <person name="Barry K."/>
            <person name="Bills G."/>
            <person name="Bluhm B."/>
            <person name="Cannon C."/>
            <person name="Castanera R."/>
            <person name="Culley D."/>
            <person name="Daum C."/>
            <person name="Ezra D."/>
            <person name="Gonzalez J."/>
            <person name="Henrissat B."/>
            <person name="Kuo A."/>
            <person name="Liang C."/>
            <person name="Lipzen A."/>
            <person name="Lutzoni F."/>
            <person name="Magnuson J."/>
            <person name="Mondo S."/>
            <person name="Nolan M."/>
            <person name="Ohm R."/>
            <person name="Pangilinan J."/>
            <person name="Park H.-J."/>
            <person name="Ramirez L."/>
            <person name="Alfaro M."/>
            <person name="Sun H."/>
            <person name="Tritt A."/>
            <person name="Yoshinaga Y."/>
            <person name="Zwiers L.-H."/>
            <person name="Turgeon B."/>
            <person name="Goodwin S."/>
            <person name="Spatafora J."/>
            <person name="Crous P."/>
            <person name="Grigoriev I."/>
        </authorList>
    </citation>
    <scope>NUCLEOTIDE SEQUENCE</scope>
    <source>
        <strain evidence="2">CBS 122367</strain>
    </source>
</reference>
<dbReference type="PANTHER" id="PTHR24148:SF64">
    <property type="entry name" value="HETEROKARYON INCOMPATIBILITY DOMAIN-CONTAINING PROTEIN"/>
    <property type="match status" value="1"/>
</dbReference>
<dbReference type="InterPro" id="IPR052895">
    <property type="entry name" value="HetReg/Transcr_Mod"/>
</dbReference>
<evidence type="ECO:0000313" key="3">
    <source>
        <dbReference type="Proteomes" id="UP000799291"/>
    </source>
</evidence>
<dbReference type="InterPro" id="IPR010730">
    <property type="entry name" value="HET"/>
</dbReference>
<feature type="domain" description="Heterokaryon incompatibility" evidence="1">
    <location>
        <begin position="83"/>
        <end position="247"/>
    </location>
</feature>
<protein>
    <submittedName>
        <fullName evidence="2">HET-domain-containing protein</fullName>
    </submittedName>
</protein>
<evidence type="ECO:0000313" key="2">
    <source>
        <dbReference type="EMBL" id="KAF2685591.1"/>
    </source>
</evidence>
<dbReference type="Proteomes" id="UP000799291">
    <property type="component" value="Unassembled WGS sequence"/>
</dbReference>